<evidence type="ECO:0000313" key="3">
    <source>
        <dbReference type="Proteomes" id="UP001283361"/>
    </source>
</evidence>
<feature type="region of interest" description="Disordered" evidence="1">
    <location>
        <begin position="64"/>
        <end position="89"/>
    </location>
</feature>
<feature type="compositionally biased region" description="Polar residues" evidence="1">
    <location>
        <begin position="362"/>
        <end position="381"/>
    </location>
</feature>
<sequence>MFLFVILPKRLPRIPSSLPLTTSSTKNQDRRLSRKRSHVSLDRMRRSMSLETCRVADHQDGGITSGLFAGRGGSDGDRQTSSLKLRCNPPETIPEEEMERIRRESLVPHVGLLAGDGRRRSSAVGLDGGGGGGGGITANNKAPAPKAGGKPDDGSVSGPGSRAGGRRSSTAVFSGGFKSAANAVLLPKPPEKASVFSKTAPATSSAAQKNSNNNLLSTTEIGRVSAPSPSTGDILSSTVFSDDIITLMAEDKHQGEDEGRAGSEASSCYSQRRDEGLGESFDRYSEISGYGNCSGGAGETLIELHTLNTNPGSSSAKPPSPPSSSSSSLSGTTKNSLQGQPIPGFPLDSTPLSAYPERPHQSPKNRNNNISKRKVSSSTSAPGEVRRKKSEDNSPDSDKAFVGVSRSLPLEGGEDSDHESSGGENGIDPLFFLSELQSKRVTFM</sequence>
<feature type="compositionally biased region" description="Basic and acidic residues" evidence="1">
    <location>
        <begin position="389"/>
        <end position="399"/>
    </location>
</feature>
<dbReference type="EMBL" id="JAWDGP010002819">
    <property type="protein sequence ID" value="KAK3779649.1"/>
    <property type="molecule type" value="Genomic_DNA"/>
</dbReference>
<dbReference type="AlphaFoldDB" id="A0AAE1A1J3"/>
<proteinExistence type="predicted"/>
<feature type="region of interest" description="Disordered" evidence="1">
    <location>
        <begin position="118"/>
        <end position="170"/>
    </location>
</feature>
<reference evidence="2" key="1">
    <citation type="journal article" date="2023" name="G3 (Bethesda)">
        <title>A reference genome for the long-term kleptoplast-retaining sea slug Elysia crispata morphotype clarki.</title>
        <authorList>
            <person name="Eastman K.E."/>
            <person name="Pendleton A.L."/>
            <person name="Shaikh M.A."/>
            <person name="Suttiyut T."/>
            <person name="Ogas R."/>
            <person name="Tomko P."/>
            <person name="Gavelis G."/>
            <person name="Widhalm J.R."/>
            <person name="Wisecaver J.H."/>
        </authorList>
    </citation>
    <scope>NUCLEOTIDE SEQUENCE</scope>
    <source>
        <strain evidence="2">ECLA1</strain>
    </source>
</reference>
<feature type="compositionally biased region" description="Gly residues" evidence="1">
    <location>
        <begin position="126"/>
        <end position="136"/>
    </location>
</feature>
<feature type="compositionally biased region" description="Basic and acidic residues" evidence="1">
    <location>
        <begin position="252"/>
        <end position="261"/>
    </location>
</feature>
<keyword evidence="3" id="KW-1185">Reference proteome</keyword>
<feature type="compositionally biased region" description="Low complexity" evidence="1">
    <location>
        <begin position="310"/>
        <end position="337"/>
    </location>
</feature>
<feature type="compositionally biased region" description="Low complexity" evidence="1">
    <location>
        <begin position="15"/>
        <end position="26"/>
    </location>
</feature>
<evidence type="ECO:0000256" key="1">
    <source>
        <dbReference type="SAM" id="MobiDB-lite"/>
    </source>
</evidence>
<dbReference type="Proteomes" id="UP001283361">
    <property type="component" value="Unassembled WGS sequence"/>
</dbReference>
<name>A0AAE1A1J3_9GAST</name>
<comment type="caution">
    <text evidence="2">The sequence shown here is derived from an EMBL/GenBank/DDBJ whole genome shotgun (WGS) entry which is preliminary data.</text>
</comment>
<evidence type="ECO:0000313" key="2">
    <source>
        <dbReference type="EMBL" id="KAK3779649.1"/>
    </source>
</evidence>
<feature type="region of interest" description="Disordered" evidence="1">
    <location>
        <begin position="307"/>
        <end position="430"/>
    </location>
</feature>
<organism evidence="2 3">
    <name type="scientific">Elysia crispata</name>
    <name type="common">lettuce slug</name>
    <dbReference type="NCBI Taxonomy" id="231223"/>
    <lineage>
        <taxon>Eukaryota</taxon>
        <taxon>Metazoa</taxon>
        <taxon>Spiralia</taxon>
        <taxon>Lophotrochozoa</taxon>
        <taxon>Mollusca</taxon>
        <taxon>Gastropoda</taxon>
        <taxon>Heterobranchia</taxon>
        <taxon>Euthyneura</taxon>
        <taxon>Panpulmonata</taxon>
        <taxon>Sacoglossa</taxon>
        <taxon>Placobranchoidea</taxon>
        <taxon>Plakobranchidae</taxon>
        <taxon>Elysia</taxon>
    </lineage>
</organism>
<feature type="region of interest" description="Disordered" evidence="1">
    <location>
        <begin position="15"/>
        <end position="39"/>
    </location>
</feature>
<feature type="region of interest" description="Disordered" evidence="1">
    <location>
        <begin position="252"/>
        <end position="274"/>
    </location>
</feature>
<gene>
    <name evidence="2" type="ORF">RRG08_040372</name>
</gene>
<protein>
    <submittedName>
        <fullName evidence="2">Uncharacterized protein</fullName>
    </submittedName>
</protein>
<accession>A0AAE1A1J3</accession>